<proteinExistence type="predicted"/>
<dbReference type="EMBL" id="AWTR02000062">
    <property type="protein sequence ID" value="ETZ07142.1"/>
    <property type="molecule type" value="Genomic_DNA"/>
</dbReference>
<reference evidence="1 2" key="1">
    <citation type="journal article" date="2014" name="FEMS Microbiol. Lett.">
        <title>Draft genome sequences of three Holospora species (Holospora obtusa, Holospora undulata, and Holospora elegans), endonuclear symbiotic bacteria of the ciliate Paramecium caudatum.</title>
        <authorList>
            <person name="Dohra H."/>
            <person name="Tanaka K."/>
            <person name="Suzuki T."/>
            <person name="Fujishima M."/>
            <person name="Suzuki H."/>
        </authorList>
    </citation>
    <scope>NUCLEOTIDE SEQUENCE [LARGE SCALE GENOMIC DNA]</scope>
    <source>
        <strain evidence="1 2">F1</strain>
    </source>
</reference>
<dbReference type="NCBIfam" id="TIGR01987">
    <property type="entry name" value="HI0074"/>
    <property type="match status" value="1"/>
</dbReference>
<dbReference type="OrthoDB" id="9810452at2"/>
<gene>
    <name evidence="1" type="ORF">P618_200685</name>
</gene>
<evidence type="ECO:0000313" key="1">
    <source>
        <dbReference type="EMBL" id="ETZ07142.1"/>
    </source>
</evidence>
<keyword evidence="2" id="KW-1185">Reference proteome</keyword>
<dbReference type="Pfam" id="PF08780">
    <property type="entry name" value="NTase_sub_bind"/>
    <property type="match status" value="1"/>
</dbReference>
<dbReference type="InterPro" id="IPR010235">
    <property type="entry name" value="HepT"/>
</dbReference>
<dbReference type="Proteomes" id="UP000019112">
    <property type="component" value="Unassembled WGS sequence"/>
</dbReference>
<evidence type="ECO:0000313" key="2">
    <source>
        <dbReference type="Proteomes" id="UP000019112"/>
    </source>
</evidence>
<name>W6TTM8_HOLOB</name>
<sequence>MKKLKAELFLKAMDAFEEVLSSNVAPPSIQRDAAIQRFEFTFELAWKALKNLYYEKGVDLNSPKDVFRHAFASGDIQDEKIWLEMLKDRNLTSHTYNEPLACEVFSHLPKYLNALNSLKPILNDQ</sequence>
<dbReference type="AlphaFoldDB" id="W6TTM8"/>
<dbReference type="RefSeq" id="WP_021827582.1">
    <property type="nucleotide sequence ID" value="NZ_AWTR02000062.1"/>
</dbReference>
<dbReference type="Gene3D" id="1.20.120.330">
    <property type="entry name" value="Nucleotidyltransferases domain 2"/>
    <property type="match status" value="1"/>
</dbReference>
<dbReference type="eggNOG" id="COG2445">
    <property type="taxonomic scope" value="Bacteria"/>
</dbReference>
<organism evidence="1 2">
    <name type="scientific">Holospora obtusa F1</name>
    <dbReference type="NCBI Taxonomy" id="1399147"/>
    <lineage>
        <taxon>Bacteria</taxon>
        <taxon>Pseudomonadati</taxon>
        <taxon>Pseudomonadota</taxon>
        <taxon>Alphaproteobacteria</taxon>
        <taxon>Holosporales</taxon>
        <taxon>Holosporaceae</taxon>
        <taxon>Holospora</taxon>
    </lineage>
</organism>
<dbReference type="STRING" id="1399147.P618_200685"/>
<dbReference type="SUPFAM" id="SSF81593">
    <property type="entry name" value="Nucleotidyltransferase substrate binding subunit/domain"/>
    <property type="match status" value="1"/>
</dbReference>
<accession>W6TTM8</accession>
<comment type="caution">
    <text evidence="1">The sequence shown here is derived from an EMBL/GenBank/DDBJ whole genome shotgun (WGS) entry which is preliminary data.</text>
</comment>
<evidence type="ECO:0008006" key="3">
    <source>
        <dbReference type="Google" id="ProtNLM"/>
    </source>
</evidence>
<protein>
    <recommendedName>
        <fullName evidence="3">Nucleotidyltransferase substrate binding protein like protein</fullName>
    </recommendedName>
</protein>